<comment type="caution">
    <text evidence="1">The sequence shown here is derived from an EMBL/GenBank/DDBJ whole genome shotgun (WGS) entry which is preliminary data.</text>
</comment>
<organism evidence="1 2">
    <name type="scientific">Mycena rosella</name>
    <name type="common">Pink bonnet</name>
    <name type="synonym">Agaricus rosellus</name>
    <dbReference type="NCBI Taxonomy" id="1033263"/>
    <lineage>
        <taxon>Eukaryota</taxon>
        <taxon>Fungi</taxon>
        <taxon>Dikarya</taxon>
        <taxon>Basidiomycota</taxon>
        <taxon>Agaricomycotina</taxon>
        <taxon>Agaricomycetes</taxon>
        <taxon>Agaricomycetidae</taxon>
        <taxon>Agaricales</taxon>
        <taxon>Marasmiineae</taxon>
        <taxon>Mycenaceae</taxon>
        <taxon>Mycena</taxon>
    </lineage>
</organism>
<dbReference type="AlphaFoldDB" id="A0AAD7FC81"/>
<protein>
    <recommendedName>
        <fullName evidence="3">Reverse transcriptase zinc-binding domain-containing protein</fullName>
    </recommendedName>
</protein>
<dbReference type="EMBL" id="JARKIE010000967">
    <property type="protein sequence ID" value="KAJ7611473.1"/>
    <property type="molecule type" value="Genomic_DNA"/>
</dbReference>
<accession>A0AAD7FC81</accession>
<name>A0AAD7FC81_MYCRO</name>
<evidence type="ECO:0000313" key="2">
    <source>
        <dbReference type="Proteomes" id="UP001221757"/>
    </source>
</evidence>
<proteinExistence type="predicted"/>
<dbReference type="Proteomes" id="UP001221757">
    <property type="component" value="Unassembled WGS sequence"/>
</dbReference>
<sequence>MFVTVRDTVDRPSCKATTALAPTAAAENIAVKINLSIPAGVKIRRAKLSKMAQVKAYHKIRSLKETPTRKTTESTIALIQDFEKACTGHAPTPERIWESVRHKDITRQIKSWLWKSLHGAHRIGHYWTHIPGFEERTVCRHCGEPESLQHILIECPNLGQARIWGLANELWRGKSGSPLPTPSMGMILGSALTIFENESRMKLSGLNRLYQILISESAFLIWKLRNESVIMKDGAAPSVHEVHNRWVSLMNERLKIDQFMLMPAFQTNLIVWHLSGITMLLPLIDVHSVTDHC</sequence>
<reference evidence="1" key="1">
    <citation type="submission" date="2023-03" db="EMBL/GenBank/DDBJ databases">
        <title>Massive genome expansion in bonnet fungi (Mycena s.s.) driven by repeated elements and novel gene families across ecological guilds.</title>
        <authorList>
            <consortium name="Lawrence Berkeley National Laboratory"/>
            <person name="Harder C.B."/>
            <person name="Miyauchi S."/>
            <person name="Viragh M."/>
            <person name="Kuo A."/>
            <person name="Thoen E."/>
            <person name="Andreopoulos B."/>
            <person name="Lu D."/>
            <person name="Skrede I."/>
            <person name="Drula E."/>
            <person name="Henrissat B."/>
            <person name="Morin E."/>
            <person name="Kohler A."/>
            <person name="Barry K."/>
            <person name="LaButti K."/>
            <person name="Morin E."/>
            <person name="Salamov A."/>
            <person name="Lipzen A."/>
            <person name="Mereny Z."/>
            <person name="Hegedus B."/>
            <person name="Baldrian P."/>
            <person name="Stursova M."/>
            <person name="Weitz H."/>
            <person name="Taylor A."/>
            <person name="Grigoriev I.V."/>
            <person name="Nagy L.G."/>
            <person name="Martin F."/>
            <person name="Kauserud H."/>
        </authorList>
    </citation>
    <scope>NUCLEOTIDE SEQUENCE</scope>
    <source>
        <strain evidence="1">CBHHK067</strain>
    </source>
</reference>
<gene>
    <name evidence="1" type="ORF">B0H17DRAFT_1221124</name>
</gene>
<evidence type="ECO:0000313" key="1">
    <source>
        <dbReference type="EMBL" id="KAJ7611473.1"/>
    </source>
</evidence>
<keyword evidence="2" id="KW-1185">Reference proteome</keyword>
<evidence type="ECO:0008006" key="3">
    <source>
        <dbReference type="Google" id="ProtNLM"/>
    </source>
</evidence>